<dbReference type="PROSITE" id="PS50949">
    <property type="entry name" value="HTH_GNTR"/>
    <property type="match status" value="1"/>
</dbReference>
<dbReference type="InterPro" id="IPR004839">
    <property type="entry name" value="Aminotransferase_I/II_large"/>
</dbReference>
<dbReference type="SUPFAM" id="SSF46785">
    <property type="entry name" value="Winged helix' DNA-binding domain"/>
    <property type="match status" value="1"/>
</dbReference>
<keyword evidence="5" id="KW-0804">Transcription</keyword>
<evidence type="ECO:0000256" key="4">
    <source>
        <dbReference type="ARBA" id="ARBA00023125"/>
    </source>
</evidence>
<evidence type="ECO:0000256" key="1">
    <source>
        <dbReference type="ARBA" id="ARBA00005384"/>
    </source>
</evidence>
<sequence>MATNSPGSGRRTPLLALALDRDSSLTLQQQLCDQLRQVILTGRLAPGARLASSRALAAELGCSRNTVVTAFDQLLSEGYLEGHAGSGTFVCRVLPEELLGAMPVSVEAPLPPGSNKPPRLATRGRSIAGSHWHDRRHGDGRAFVPGMPDTAEFPFDIWGRLHARVWRRPAASLLRLGHPAGYQPLREAIADYVNTYRGLHCRWQQVIVTTGAQAAINLVTQMLLEPGDPVWIEEPGYVGLRGPLVAAGAELVPVPLDDEGMSVSRGRNLAPQARAVVVTPSHHYPLGTTLSLARRLELLEWARQADAWILEDDYDSEYRYAGRPLASLQGLAADRGEAGRVLYVGTFSKVLFPSIRLGYLVAPEPLVAPLTSGQAALGALPSALVQPVLAAFIEEGYFATHVRRMRRLYALRQAALVAAADKHLGDILTVAPDHAGLHLMAWLKPEVAKRLGDKAAARVAGEAGISVTPLADYFFGKPARQGLLLGYAAVPEDEINRQAARLGEALRRRLP</sequence>
<dbReference type="PANTHER" id="PTHR46577:SF1">
    <property type="entry name" value="HTH-TYPE TRANSCRIPTIONAL REGULATORY PROTEIN GABR"/>
    <property type="match status" value="1"/>
</dbReference>
<dbReference type="CDD" id="cd00609">
    <property type="entry name" value="AAT_like"/>
    <property type="match status" value="1"/>
</dbReference>
<evidence type="ECO:0000256" key="2">
    <source>
        <dbReference type="ARBA" id="ARBA00022898"/>
    </source>
</evidence>
<keyword evidence="7" id="KW-0032">Aminotransferase</keyword>
<evidence type="ECO:0000256" key="5">
    <source>
        <dbReference type="ARBA" id="ARBA00023163"/>
    </source>
</evidence>
<dbReference type="Proteomes" id="UP000761264">
    <property type="component" value="Unassembled WGS sequence"/>
</dbReference>
<dbReference type="Gene3D" id="1.10.10.10">
    <property type="entry name" value="Winged helix-like DNA-binding domain superfamily/Winged helix DNA-binding domain"/>
    <property type="match status" value="1"/>
</dbReference>
<accession>A0A967KCT1</accession>
<gene>
    <name evidence="7" type="ORF">HBA54_20780</name>
</gene>
<keyword evidence="3" id="KW-0805">Transcription regulation</keyword>
<evidence type="ECO:0000313" key="8">
    <source>
        <dbReference type="Proteomes" id="UP000761264"/>
    </source>
</evidence>
<dbReference type="AlphaFoldDB" id="A0A967KCT1"/>
<keyword evidence="2" id="KW-0663">Pyridoxal phosphate</keyword>
<dbReference type="GO" id="GO:0003700">
    <property type="term" value="F:DNA-binding transcription factor activity"/>
    <property type="evidence" value="ECO:0007669"/>
    <property type="project" value="InterPro"/>
</dbReference>
<evidence type="ECO:0000259" key="6">
    <source>
        <dbReference type="PROSITE" id="PS50949"/>
    </source>
</evidence>
<dbReference type="InterPro" id="IPR051446">
    <property type="entry name" value="HTH_trans_reg/aminotransferase"/>
</dbReference>
<dbReference type="RefSeq" id="WP_167228261.1">
    <property type="nucleotide sequence ID" value="NZ_JAAQPH010000018.1"/>
</dbReference>
<feature type="domain" description="HTH gntR-type" evidence="6">
    <location>
        <begin position="25"/>
        <end position="93"/>
    </location>
</feature>
<dbReference type="InterPro" id="IPR036390">
    <property type="entry name" value="WH_DNA-bd_sf"/>
</dbReference>
<dbReference type="InterPro" id="IPR015424">
    <property type="entry name" value="PyrdxlP-dep_Trfase"/>
</dbReference>
<dbReference type="InterPro" id="IPR036388">
    <property type="entry name" value="WH-like_DNA-bd_sf"/>
</dbReference>
<evidence type="ECO:0000313" key="7">
    <source>
        <dbReference type="EMBL" id="NIA71039.1"/>
    </source>
</evidence>
<dbReference type="SUPFAM" id="SSF53383">
    <property type="entry name" value="PLP-dependent transferases"/>
    <property type="match status" value="1"/>
</dbReference>
<keyword evidence="8" id="KW-1185">Reference proteome</keyword>
<dbReference type="EMBL" id="JAAQPH010000018">
    <property type="protein sequence ID" value="NIA71039.1"/>
    <property type="molecule type" value="Genomic_DNA"/>
</dbReference>
<dbReference type="GO" id="GO:0030170">
    <property type="term" value="F:pyridoxal phosphate binding"/>
    <property type="evidence" value="ECO:0007669"/>
    <property type="project" value="InterPro"/>
</dbReference>
<evidence type="ECO:0000256" key="3">
    <source>
        <dbReference type="ARBA" id="ARBA00023015"/>
    </source>
</evidence>
<proteinExistence type="inferred from homology"/>
<dbReference type="Pfam" id="PF00155">
    <property type="entry name" value="Aminotran_1_2"/>
    <property type="match status" value="1"/>
</dbReference>
<dbReference type="GO" id="GO:0003677">
    <property type="term" value="F:DNA binding"/>
    <property type="evidence" value="ECO:0007669"/>
    <property type="project" value="UniProtKB-KW"/>
</dbReference>
<dbReference type="CDD" id="cd07377">
    <property type="entry name" value="WHTH_GntR"/>
    <property type="match status" value="1"/>
</dbReference>
<dbReference type="InterPro" id="IPR015421">
    <property type="entry name" value="PyrdxlP-dep_Trfase_major"/>
</dbReference>
<comment type="similarity">
    <text evidence="1">In the C-terminal section; belongs to the class-I pyridoxal-phosphate-dependent aminotransferase family.</text>
</comment>
<dbReference type="Pfam" id="PF00392">
    <property type="entry name" value="GntR"/>
    <property type="match status" value="1"/>
</dbReference>
<protein>
    <submittedName>
        <fullName evidence="7">PLP-dependent aminotransferase family protein</fullName>
    </submittedName>
</protein>
<dbReference type="PANTHER" id="PTHR46577">
    <property type="entry name" value="HTH-TYPE TRANSCRIPTIONAL REGULATORY PROTEIN GABR"/>
    <property type="match status" value="1"/>
</dbReference>
<dbReference type="GO" id="GO:0008483">
    <property type="term" value="F:transaminase activity"/>
    <property type="evidence" value="ECO:0007669"/>
    <property type="project" value="UniProtKB-KW"/>
</dbReference>
<keyword evidence="4" id="KW-0238">DNA-binding</keyword>
<comment type="caution">
    <text evidence="7">The sequence shown here is derived from an EMBL/GenBank/DDBJ whole genome shotgun (WGS) entry which is preliminary data.</text>
</comment>
<reference evidence="7" key="1">
    <citation type="submission" date="2020-03" db="EMBL/GenBank/DDBJ databases">
        <title>Genome of Pelagibius litoralis DSM 21314T.</title>
        <authorList>
            <person name="Wang G."/>
        </authorList>
    </citation>
    <scope>NUCLEOTIDE SEQUENCE</scope>
    <source>
        <strain evidence="7">DSM 21314</strain>
    </source>
</reference>
<dbReference type="SMART" id="SM00345">
    <property type="entry name" value="HTH_GNTR"/>
    <property type="match status" value="1"/>
</dbReference>
<name>A0A967KCT1_9PROT</name>
<dbReference type="Gene3D" id="3.40.640.10">
    <property type="entry name" value="Type I PLP-dependent aspartate aminotransferase-like (Major domain)"/>
    <property type="match status" value="1"/>
</dbReference>
<dbReference type="InterPro" id="IPR000524">
    <property type="entry name" value="Tscrpt_reg_HTH_GntR"/>
</dbReference>
<keyword evidence="7" id="KW-0808">Transferase</keyword>
<organism evidence="7 8">
    <name type="scientific">Pelagibius litoralis</name>
    <dbReference type="NCBI Taxonomy" id="374515"/>
    <lineage>
        <taxon>Bacteria</taxon>
        <taxon>Pseudomonadati</taxon>
        <taxon>Pseudomonadota</taxon>
        <taxon>Alphaproteobacteria</taxon>
        <taxon>Rhodospirillales</taxon>
        <taxon>Rhodovibrionaceae</taxon>
        <taxon>Pelagibius</taxon>
    </lineage>
</organism>